<sequence length="469" mass="48289">MTAARGRRLVGALWVLLAVVLAVAAFAGLCGIGVAVTMGQSFRAEAPVAAWPASRPLPPDRKIVAVVVGRTGSVAADVLAPFEVFARSAAFAVVTVADERKPVALSGGLALLPDRTFAELASGPRPDVVVVPAVVDPTGAEEAAARSFVADQAARGSTVLGVCVGAELAAASGVLDGRRATSFWDAVDGLAEDYPAVDWVRGKRYVEDGPIVTTAGVTSGVVGALRVVERLAGPAEAARIGGDLAYPGWSPTAAVDIPERDLALSDAPYALNVAFPYFRPTIGIGLADGVGEVDVASAVEAYSGTSFAADAVPVALHPTITTRHGLVLFATTDADVDRVVVPGAVTDPGLSRWAADRGLSAEFPHADRAPGEFSLDPLLRDVAATADRATARVTAKFIEYPDAHLDLTGPAWPWRSTSLAGVALALSAGVGSAPLLLRRRSRQAGAVSVPDPSARGRRASRDRRRPRSG</sequence>
<dbReference type="RefSeq" id="WP_091455480.1">
    <property type="nucleotide sequence ID" value="NZ_FMZZ01000015.1"/>
</dbReference>
<feature type="region of interest" description="Disordered" evidence="1">
    <location>
        <begin position="441"/>
        <end position="469"/>
    </location>
</feature>
<feature type="compositionally biased region" description="Basic residues" evidence="1">
    <location>
        <begin position="455"/>
        <end position="469"/>
    </location>
</feature>
<dbReference type="InterPro" id="IPR002818">
    <property type="entry name" value="DJ-1/PfpI"/>
</dbReference>
<dbReference type="AlphaFoldDB" id="A0A1G6WIG8"/>
<proteinExistence type="predicted"/>
<organism evidence="3 4">
    <name type="scientific">Actinokineospora iranica</name>
    <dbReference type="NCBI Taxonomy" id="1271860"/>
    <lineage>
        <taxon>Bacteria</taxon>
        <taxon>Bacillati</taxon>
        <taxon>Actinomycetota</taxon>
        <taxon>Actinomycetes</taxon>
        <taxon>Pseudonocardiales</taxon>
        <taxon>Pseudonocardiaceae</taxon>
        <taxon>Actinokineospora</taxon>
    </lineage>
</organism>
<dbReference type="EMBL" id="FMZZ01000015">
    <property type="protein sequence ID" value="SDD65611.1"/>
    <property type="molecule type" value="Genomic_DNA"/>
</dbReference>
<evidence type="ECO:0000256" key="1">
    <source>
        <dbReference type="SAM" id="MobiDB-lite"/>
    </source>
</evidence>
<dbReference type="SUPFAM" id="SSF52317">
    <property type="entry name" value="Class I glutamine amidotransferase-like"/>
    <property type="match status" value="1"/>
</dbReference>
<dbReference type="InterPro" id="IPR052158">
    <property type="entry name" value="INH-QAR"/>
</dbReference>
<dbReference type="Gene3D" id="3.40.50.880">
    <property type="match status" value="1"/>
</dbReference>
<reference evidence="4" key="1">
    <citation type="submission" date="2016-10" db="EMBL/GenBank/DDBJ databases">
        <authorList>
            <person name="Varghese N."/>
            <person name="Submissions S."/>
        </authorList>
    </citation>
    <scope>NUCLEOTIDE SEQUENCE [LARGE SCALE GENOMIC DNA]</scope>
    <source>
        <strain evidence="4">IBRC-M 10403</strain>
    </source>
</reference>
<feature type="domain" description="DJ-1/PfpI" evidence="2">
    <location>
        <begin position="64"/>
        <end position="228"/>
    </location>
</feature>
<protein>
    <submittedName>
        <fullName evidence="3">DJ-1/PfpI family protein</fullName>
    </submittedName>
</protein>
<accession>A0A1G6WIG8</accession>
<dbReference type="OrthoDB" id="3992151at2"/>
<dbReference type="STRING" id="1271860.SAMN05216174_11523"/>
<dbReference type="Pfam" id="PF01965">
    <property type="entry name" value="DJ-1_PfpI"/>
    <property type="match status" value="1"/>
</dbReference>
<dbReference type="InterPro" id="IPR029062">
    <property type="entry name" value="Class_I_gatase-like"/>
</dbReference>
<dbReference type="Proteomes" id="UP000199501">
    <property type="component" value="Unassembled WGS sequence"/>
</dbReference>
<dbReference type="PANTHER" id="PTHR43130:SF3">
    <property type="entry name" value="HTH-TYPE TRANSCRIPTIONAL REGULATOR RV1931C"/>
    <property type="match status" value="1"/>
</dbReference>
<evidence type="ECO:0000259" key="2">
    <source>
        <dbReference type="Pfam" id="PF01965"/>
    </source>
</evidence>
<dbReference type="PANTHER" id="PTHR43130">
    <property type="entry name" value="ARAC-FAMILY TRANSCRIPTIONAL REGULATOR"/>
    <property type="match status" value="1"/>
</dbReference>
<evidence type="ECO:0000313" key="4">
    <source>
        <dbReference type="Proteomes" id="UP000199501"/>
    </source>
</evidence>
<keyword evidence="4" id="KW-1185">Reference proteome</keyword>
<evidence type="ECO:0000313" key="3">
    <source>
        <dbReference type="EMBL" id="SDD65611.1"/>
    </source>
</evidence>
<name>A0A1G6WIG8_9PSEU</name>
<gene>
    <name evidence="3" type="ORF">SAMN05216174_11523</name>
</gene>